<dbReference type="AlphaFoldDB" id="A0A812ICM2"/>
<gene>
    <name evidence="2" type="primary">EMB2654</name>
    <name evidence="2" type="ORF">SNAT2548_LOCUS4043</name>
</gene>
<comment type="caution">
    <text evidence="2">The sequence shown here is derived from an EMBL/GenBank/DDBJ whole genome shotgun (WGS) entry which is preliminary data.</text>
</comment>
<dbReference type="EMBL" id="CAJNDS010000247">
    <property type="protein sequence ID" value="CAE7033737.1"/>
    <property type="molecule type" value="Genomic_DNA"/>
</dbReference>
<dbReference type="OrthoDB" id="185373at2759"/>
<proteinExistence type="predicted"/>
<dbReference type="InterPro" id="IPR011990">
    <property type="entry name" value="TPR-like_helical_dom_sf"/>
</dbReference>
<keyword evidence="3" id="KW-1185">Reference proteome</keyword>
<sequence length="462" mass="51130">MVVDVVDLNQRISACGRSQMWRGALHILETLQPMLRASLISFNAALRAFSSMHWCEALCLHRRMLQLSVKEDIITANSSGQALDDWQIACNLMEATCRSTVRVSQTSFGVLLNSQKAGQAWERAVGTFSSMNRVALQSNEIICSSAVHASSVVWETALAVMNALTASTQPNIVCFSSLSSTLDRKGTWKKALSLVHAAMARNVKLNKFLHNTACSSCSKVARWENAVQVQEDMASRQLKMDVVGSTSIISSMDAPCWRSILALLGRMCNSGIQLNNFVFNAAGDGLVKSTQWNMASWLLHAMYTRRMEMDVFTHSLAWTGYRRSGGQTIDFLSQFLQSSLKPNKVLLSNAITLHKERCQWAPALAIFSYMSIINTQPDLISHSDVIGACCSPRWQVGFHLWFRMCTLRVETDVACIAQILDAAAEQQATCVPELAERLDACATSLYAASQHLQTKHVPPARE</sequence>
<keyword evidence="1" id="KW-0677">Repeat</keyword>
<organism evidence="2 3">
    <name type="scientific">Symbiodinium natans</name>
    <dbReference type="NCBI Taxonomy" id="878477"/>
    <lineage>
        <taxon>Eukaryota</taxon>
        <taxon>Sar</taxon>
        <taxon>Alveolata</taxon>
        <taxon>Dinophyceae</taxon>
        <taxon>Suessiales</taxon>
        <taxon>Symbiodiniaceae</taxon>
        <taxon>Symbiodinium</taxon>
    </lineage>
</organism>
<dbReference type="PANTHER" id="PTHR47447">
    <property type="entry name" value="OS03G0856100 PROTEIN"/>
    <property type="match status" value="1"/>
</dbReference>
<evidence type="ECO:0000256" key="1">
    <source>
        <dbReference type="ARBA" id="ARBA00022737"/>
    </source>
</evidence>
<name>A0A812ICM2_9DINO</name>
<dbReference type="Proteomes" id="UP000604046">
    <property type="component" value="Unassembled WGS sequence"/>
</dbReference>
<dbReference type="PANTHER" id="PTHR47447:SF23">
    <property type="entry name" value="PENTACOTRIPEPTIDE-REPEAT REGION OF PRORP DOMAIN-CONTAINING PROTEIN"/>
    <property type="match status" value="1"/>
</dbReference>
<protein>
    <submittedName>
        <fullName evidence="2">EMB2654 protein</fullName>
    </submittedName>
</protein>
<reference evidence="2" key="1">
    <citation type="submission" date="2021-02" db="EMBL/GenBank/DDBJ databases">
        <authorList>
            <person name="Dougan E. K."/>
            <person name="Rhodes N."/>
            <person name="Thang M."/>
            <person name="Chan C."/>
        </authorList>
    </citation>
    <scope>NUCLEOTIDE SEQUENCE</scope>
</reference>
<accession>A0A812ICM2</accession>
<evidence type="ECO:0000313" key="2">
    <source>
        <dbReference type="EMBL" id="CAE7033737.1"/>
    </source>
</evidence>
<dbReference type="Gene3D" id="1.25.40.10">
    <property type="entry name" value="Tetratricopeptide repeat domain"/>
    <property type="match status" value="4"/>
</dbReference>
<evidence type="ECO:0000313" key="3">
    <source>
        <dbReference type="Proteomes" id="UP000604046"/>
    </source>
</evidence>